<dbReference type="Proteomes" id="UP000299102">
    <property type="component" value="Unassembled WGS sequence"/>
</dbReference>
<evidence type="ECO:0000313" key="2">
    <source>
        <dbReference type="EMBL" id="GBP29484.1"/>
    </source>
</evidence>
<proteinExistence type="predicted"/>
<accession>A0A4C1UUJ7</accession>
<protein>
    <submittedName>
        <fullName evidence="2">Uncharacterized protein</fullName>
    </submittedName>
</protein>
<sequence>MNNSGSEVKFAKEDWNRFNLRRDVRTFSTPPIRVSRLKISFYDNNDDNDDDNDDDDDGGPRSGTWIGKESDFKIGNNSGNEVAPNVRIRIVFENRTAIDMDSGISQCNS</sequence>
<comment type="caution">
    <text evidence="2">The sequence shown here is derived from an EMBL/GenBank/DDBJ whole genome shotgun (WGS) entry which is preliminary data.</text>
</comment>
<evidence type="ECO:0000256" key="1">
    <source>
        <dbReference type="SAM" id="MobiDB-lite"/>
    </source>
</evidence>
<dbReference type="EMBL" id="BGZK01000220">
    <property type="protein sequence ID" value="GBP29484.1"/>
    <property type="molecule type" value="Genomic_DNA"/>
</dbReference>
<gene>
    <name evidence="2" type="ORF">EVAR_22097_1</name>
</gene>
<dbReference type="AlphaFoldDB" id="A0A4C1UUJ7"/>
<reference evidence="2 3" key="1">
    <citation type="journal article" date="2019" name="Commun. Biol.">
        <title>The bagworm genome reveals a unique fibroin gene that provides high tensile strength.</title>
        <authorList>
            <person name="Kono N."/>
            <person name="Nakamura H."/>
            <person name="Ohtoshi R."/>
            <person name="Tomita M."/>
            <person name="Numata K."/>
            <person name="Arakawa K."/>
        </authorList>
    </citation>
    <scope>NUCLEOTIDE SEQUENCE [LARGE SCALE GENOMIC DNA]</scope>
</reference>
<feature type="region of interest" description="Disordered" evidence="1">
    <location>
        <begin position="42"/>
        <end position="80"/>
    </location>
</feature>
<name>A0A4C1UUJ7_EUMVA</name>
<keyword evidence="3" id="KW-1185">Reference proteome</keyword>
<organism evidence="2 3">
    <name type="scientific">Eumeta variegata</name>
    <name type="common">Bagworm moth</name>
    <name type="synonym">Eumeta japonica</name>
    <dbReference type="NCBI Taxonomy" id="151549"/>
    <lineage>
        <taxon>Eukaryota</taxon>
        <taxon>Metazoa</taxon>
        <taxon>Ecdysozoa</taxon>
        <taxon>Arthropoda</taxon>
        <taxon>Hexapoda</taxon>
        <taxon>Insecta</taxon>
        <taxon>Pterygota</taxon>
        <taxon>Neoptera</taxon>
        <taxon>Endopterygota</taxon>
        <taxon>Lepidoptera</taxon>
        <taxon>Glossata</taxon>
        <taxon>Ditrysia</taxon>
        <taxon>Tineoidea</taxon>
        <taxon>Psychidae</taxon>
        <taxon>Oiketicinae</taxon>
        <taxon>Eumeta</taxon>
    </lineage>
</organism>
<evidence type="ECO:0000313" key="3">
    <source>
        <dbReference type="Proteomes" id="UP000299102"/>
    </source>
</evidence>
<feature type="compositionally biased region" description="Acidic residues" evidence="1">
    <location>
        <begin position="44"/>
        <end position="57"/>
    </location>
</feature>